<comment type="caution">
    <text evidence="2">The sequence shown here is derived from an EMBL/GenBank/DDBJ whole genome shotgun (WGS) entry which is preliminary data.</text>
</comment>
<proteinExistence type="predicted"/>
<organism evidence="2 3">
    <name type="scientific">Symbiodinium pilosum</name>
    <name type="common">Dinoflagellate</name>
    <dbReference type="NCBI Taxonomy" id="2952"/>
    <lineage>
        <taxon>Eukaryota</taxon>
        <taxon>Sar</taxon>
        <taxon>Alveolata</taxon>
        <taxon>Dinophyceae</taxon>
        <taxon>Suessiales</taxon>
        <taxon>Symbiodiniaceae</taxon>
        <taxon>Symbiodinium</taxon>
    </lineage>
</organism>
<sequence length="82" mass="8771">DGSVRKGGWKICLRSPARSNLNAQPDPAVELKLKADLMKNHTLDEEASKLKAAKLNAKAANESETGNSGHSRLLAAMPDVYA</sequence>
<feature type="non-terminal residue" evidence="2">
    <location>
        <position position="82"/>
    </location>
</feature>
<feature type="region of interest" description="Disordered" evidence="1">
    <location>
        <begin position="59"/>
        <end position="82"/>
    </location>
</feature>
<evidence type="ECO:0000313" key="3">
    <source>
        <dbReference type="Proteomes" id="UP000649617"/>
    </source>
</evidence>
<evidence type="ECO:0000313" key="2">
    <source>
        <dbReference type="EMBL" id="CAE7570072.1"/>
    </source>
</evidence>
<protein>
    <submittedName>
        <fullName evidence="2">Uncharacterized protein</fullName>
    </submittedName>
</protein>
<reference evidence="2" key="1">
    <citation type="submission" date="2021-02" db="EMBL/GenBank/DDBJ databases">
        <authorList>
            <person name="Dougan E. K."/>
            <person name="Rhodes N."/>
            <person name="Thang M."/>
            <person name="Chan C."/>
        </authorList>
    </citation>
    <scope>NUCLEOTIDE SEQUENCE</scope>
</reference>
<keyword evidence="3" id="KW-1185">Reference proteome</keyword>
<evidence type="ECO:0000256" key="1">
    <source>
        <dbReference type="SAM" id="MobiDB-lite"/>
    </source>
</evidence>
<dbReference type="Proteomes" id="UP000649617">
    <property type="component" value="Unassembled WGS sequence"/>
</dbReference>
<dbReference type="EMBL" id="CAJNIZ010037214">
    <property type="protein sequence ID" value="CAE7570072.1"/>
    <property type="molecule type" value="Genomic_DNA"/>
</dbReference>
<name>A0A812UKU3_SYMPI</name>
<dbReference type="AlphaFoldDB" id="A0A812UKU3"/>
<accession>A0A812UKU3</accession>
<gene>
    <name evidence="2" type="ORF">SPIL2461_LOCUS15348</name>
</gene>